<dbReference type="PANTHER" id="PTHR33090">
    <property type="entry name" value="DUF3774 DOMAIN PROTEIN-RELATED"/>
    <property type="match status" value="1"/>
</dbReference>
<organism evidence="1 2">
    <name type="scientific">Lithospermum erythrorhizon</name>
    <name type="common">Purple gromwell</name>
    <name type="synonym">Lithospermum officinale var. erythrorhizon</name>
    <dbReference type="NCBI Taxonomy" id="34254"/>
    <lineage>
        <taxon>Eukaryota</taxon>
        <taxon>Viridiplantae</taxon>
        <taxon>Streptophyta</taxon>
        <taxon>Embryophyta</taxon>
        <taxon>Tracheophyta</taxon>
        <taxon>Spermatophyta</taxon>
        <taxon>Magnoliopsida</taxon>
        <taxon>eudicotyledons</taxon>
        <taxon>Gunneridae</taxon>
        <taxon>Pentapetalae</taxon>
        <taxon>asterids</taxon>
        <taxon>lamiids</taxon>
        <taxon>Boraginales</taxon>
        <taxon>Boraginaceae</taxon>
        <taxon>Boraginoideae</taxon>
        <taxon>Lithospermeae</taxon>
        <taxon>Lithospermum</taxon>
    </lineage>
</organism>
<dbReference type="Pfam" id="PF12609">
    <property type="entry name" value="DUF3774"/>
    <property type="match status" value="1"/>
</dbReference>
<name>A0AAV3PMJ9_LITER</name>
<accession>A0AAV3PMJ9</accession>
<evidence type="ECO:0000313" key="2">
    <source>
        <dbReference type="Proteomes" id="UP001454036"/>
    </source>
</evidence>
<comment type="caution">
    <text evidence="1">The sequence shown here is derived from an EMBL/GenBank/DDBJ whole genome shotgun (WGS) entry which is preliminary data.</text>
</comment>
<proteinExistence type="predicted"/>
<dbReference type="AlphaFoldDB" id="A0AAV3PMJ9"/>
<keyword evidence="2" id="KW-1185">Reference proteome</keyword>
<sequence>MASYINRVWVAATIAVVNNHGGDQGQKFKSGLKSLHHGNIRRFMSSSSTSSAAMMDSSLDIGSAPHDSLRNNQSDESIRQVMYMNCWGPS</sequence>
<evidence type="ECO:0000313" key="1">
    <source>
        <dbReference type="EMBL" id="GAA0152475.1"/>
    </source>
</evidence>
<reference evidence="1 2" key="1">
    <citation type="submission" date="2024-01" db="EMBL/GenBank/DDBJ databases">
        <title>The complete chloroplast genome sequence of Lithospermum erythrorhizon: insights into the phylogenetic relationship among Boraginaceae species and the maternal lineages of purple gromwells.</title>
        <authorList>
            <person name="Okada T."/>
            <person name="Watanabe K."/>
        </authorList>
    </citation>
    <scope>NUCLEOTIDE SEQUENCE [LARGE SCALE GENOMIC DNA]</scope>
</reference>
<dbReference type="EMBL" id="BAABME010001990">
    <property type="protein sequence ID" value="GAA0152475.1"/>
    <property type="molecule type" value="Genomic_DNA"/>
</dbReference>
<protein>
    <recommendedName>
        <fullName evidence="3">Wound-responsive family protein</fullName>
    </recommendedName>
</protein>
<evidence type="ECO:0008006" key="3">
    <source>
        <dbReference type="Google" id="ProtNLM"/>
    </source>
</evidence>
<dbReference type="InterPro" id="IPR022251">
    <property type="entry name" value="DUF3774_wound-induced"/>
</dbReference>
<gene>
    <name evidence="1" type="ORF">LIER_10948</name>
</gene>
<dbReference type="Proteomes" id="UP001454036">
    <property type="component" value="Unassembled WGS sequence"/>
</dbReference>